<gene>
    <name evidence="2" type="ORF">WMO14_08935</name>
</gene>
<evidence type="ECO:0000313" key="3">
    <source>
        <dbReference type="Proteomes" id="UP001442364"/>
    </source>
</evidence>
<comment type="caution">
    <text evidence="2">The sequence shown here is derived from an EMBL/GenBank/DDBJ whole genome shotgun (WGS) entry which is preliminary data.</text>
</comment>
<reference evidence="2 3" key="1">
    <citation type="submission" date="2024-03" db="EMBL/GenBank/DDBJ databases">
        <title>Human intestinal bacterial collection.</title>
        <authorList>
            <person name="Pauvert C."/>
            <person name="Hitch T.C.A."/>
            <person name="Clavel T."/>
        </authorList>
    </citation>
    <scope>NUCLEOTIDE SEQUENCE [LARGE SCALE GENOMIC DNA]</scope>
    <source>
        <strain evidence="2 3">CLA-AA-H255</strain>
    </source>
</reference>
<protein>
    <submittedName>
        <fullName evidence="2">InlB B-repeat-containing protein</fullName>
    </submittedName>
</protein>
<sequence length="478" mass="54277">MNNNKLRLTILKCKPLKTAFIRITAIMLFIICGVTECMADVNTSAFLHKKDVIDLNNNSIEFTYWDGCDHKIKTKNYTISSDWRNAMLIWSEDLTGTIGTNTTIYGPYTWLPAGDYRVSFKLTAYGWNTLKYWDIGVNFGQQNTGYRNKYDRSNCQINADTTVSDIVCGGNDTGGNLDYTIHTNGDSADYELRTYFNRDVDFGIGAPEHELGKIGQFIREITICSLDSNTIYYDADGGLLDKEEAGTLTDTNWGADRGDVSIPAKEGYIFEGWYGYSKASNITSNRDELTFDTDSEYVMLWDSKGKACSNVLKEASYSDYTVYARWKPKDKVIKYISNTSSVVSNMPQDINTVYGSEVSLSGQSPSRKLFKFDGWNTEADGSGDMYYPLEAVTELTKLSEDTVNLYAQWQQQRFMYIKASSTTYCDTLIKRTPDDELWYTGIGSNTIRSLPDSMNSWQVQKWYIDKNGSIYKDNYINV</sequence>
<dbReference type="NCBIfam" id="TIGR02543">
    <property type="entry name" value="List_Bact_rpt"/>
    <property type="match status" value="1"/>
</dbReference>
<dbReference type="InterPro" id="IPR013378">
    <property type="entry name" value="InlB-like_B-rpt"/>
</dbReference>
<dbReference type="Pfam" id="PF09479">
    <property type="entry name" value="Flg_new"/>
    <property type="match status" value="2"/>
</dbReference>
<organism evidence="2 3">
    <name type="scientific">[Lactobacillus] rogosae</name>
    <dbReference type="NCBI Taxonomy" id="706562"/>
    <lineage>
        <taxon>Bacteria</taxon>
        <taxon>Bacillati</taxon>
        <taxon>Bacillota</taxon>
        <taxon>Clostridia</taxon>
        <taxon>Lachnospirales</taxon>
        <taxon>Lachnospiraceae</taxon>
        <taxon>Lachnospira</taxon>
    </lineage>
</organism>
<accession>A0ABV1BYG3</accession>
<dbReference type="Proteomes" id="UP001442364">
    <property type="component" value="Unassembled WGS sequence"/>
</dbReference>
<evidence type="ECO:0000313" key="2">
    <source>
        <dbReference type="EMBL" id="MEQ2380003.1"/>
    </source>
</evidence>
<dbReference type="RefSeq" id="WP_349153693.1">
    <property type="nucleotide sequence ID" value="NZ_JBBMER010000006.1"/>
</dbReference>
<dbReference type="Gene3D" id="2.60.40.4270">
    <property type="entry name" value="Listeria-Bacteroides repeat domain"/>
    <property type="match status" value="2"/>
</dbReference>
<dbReference type="EMBL" id="JBBMER010000006">
    <property type="protein sequence ID" value="MEQ2380003.1"/>
    <property type="molecule type" value="Genomic_DNA"/>
</dbReference>
<dbReference type="InterPro" id="IPR042229">
    <property type="entry name" value="Listeria/Bacterioides_rpt_sf"/>
</dbReference>
<name>A0ABV1BYG3_9FIRM</name>
<comment type="subcellular location">
    <subcellularLocation>
        <location evidence="1">Cell envelope</location>
    </subcellularLocation>
</comment>
<keyword evidence="3" id="KW-1185">Reference proteome</keyword>
<proteinExistence type="predicted"/>
<evidence type="ECO:0000256" key="1">
    <source>
        <dbReference type="ARBA" id="ARBA00004196"/>
    </source>
</evidence>